<evidence type="ECO:0000256" key="2">
    <source>
        <dbReference type="SAM" id="Phobius"/>
    </source>
</evidence>
<dbReference type="InterPro" id="IPR027417">
    <property type="entry name" value="P-loop_NTPase"/>
</dbReference>
<sequence>MDATVSTSIEAHAVRPPKRYGSRLFLSVFMVLLMAGTMQIVLYTAPTFEPKRQKDQMIDPMGWKVSSKRPTTYNSTTTQPVETEPPEQNEALDIQILVQDTVRRNPLIELLEEAKLIRPEDVKQHLDTLNNPNATTVVIDGLTLPTWPLLQSLYGTMEEPIVLGMERCQTYRDNVSPKQRYTAVAGMFNTGTNAMEHHLRHNLVQMRSTWQVPWGKHRMPFVRLSHKANGLEKEDQTKVMPVVMIRDPFHWMQSMCKMPYATHWKHTKKHCPNLIPNELDYQRFGRQEPTFRNGTAAIKVIFSEVQIFHWESLVDLYSDYYRQYLEADYPRLIVRFEDMLLQPRRVLAQVAECVGTTVAEQWKYQTESSKGHGSHTTFAAAITKTGDAQRRVAGMTDEDLVYATEHLDPEVMERFQYQIPEQVSET</sequence>
<keyword evidence="4" id="KW-1185">Reference proteome</keyword>
<protein>
    <recommendedName>
        <fullName evidence="5">Sulfotransferase domain-containing protein</fullName>
    </recommendedName>
</protein>
<evidence type="ECO:0000256" key="1">
    <source>
        <dbReference type="SAM" id="MobiDB-lite"/>
    </source>
</evidence>
<dbReference type="AlphaFoldDB" id="A0A1Z5K4Q4"/>
<feature type="transmembrane region" description="Helical" evidence="2">
    <location>
        <begin position="24"/>
        <end position="45"/>
    </location>
</feature>
<evidence type="ECO:0000313" key="3">
    <source>
        <dbReference type="EMBL" id="GAX21230.1"/>
    </source>
</evidence>
<dbReference type="InParanoid" id="A0A1Z5K4Q4"/>
<dbReference type="EMBL" id="BDSP01000161">
    <property type="protein sequence ID" value="GAX21230.1"/>
    <property type="molecule type" value="Genomic_DNA"/>
</dbReference>
<gene>
    <name evidence="3" type="ORF">FisN_23Lu178</name>
</gene>
<dbReference type="OrthoDB" id="41177at2759"/>
<keyword evidence="2" id="KW-0812">Transmembrane</keyword>
<keyword evidence="2" id="KW-0472">Membrane</keyword>
<keyword evidence="2" id="KW-1133">Transmembrane helix</keyword>
<dbReference type="SUPFAM" id="SSF52540">
    <property type="entry name" value="P-loop containing nucleoside triphosphate hydrolases"/>
    <property type="match status" value="1"/>
</dbReference>
<dbReference type="Gene3D" id="3.40.50.300">
    <property type="entry name" value="P-loop containing nucleotide triphosphate hydrolases"/>
    <property type="match status" value="1"/>
</dbReference>
<name>A0A1Z5K4Q4_FISSO</name>
<comment type="caution">
    <text evidence="3">The sequence shown here is derived from an EMBL/GenBank/DDBJ whole genome shotgun (WGS) entry which is preliminary data.</text>
</comment>
<proteinExistence type="predicted"/>
<feature type="compositionally biased region" description="Low complexity" evidence="1">
    <location>
        <begin position="76"/>
        <end position="87"/>
    </location>
</feature>
<evidence type="ECO:0000313" key="4">
    <source>
        <dbReference type="Proteomes" id="UP000198406"/>
    </source>
</evidence>
<evidence type="ECO:0008006" key="5">
    <source>
        <dbReference type="Google" id="ProtNLM"/>
    </source>
</evidence>
<accession>A0A1Z5K4Q4</accession>
<organism evidence="3 4">
    <name type="scientific">Fistulifera solaris</name>
    <name type="common">Oleaginous diatom</name>
    <dbReference type="NCBI Taxonomy" id="1519565"/>
    <lineage>
        <taxon>Eukaryota</taxon>
        <taxon>Sar</taxon>
        <taxon>Stramenopiles</taxon>
        <taxon>Ochrophyta</taxon>
        <taxon>Bacillariophyta</taxon>
        <taxon>Bacillariophyceae</taxon>
        <taxon>Bacillariophycidae</taxon>
        <taxon>Naviculales</taxon>
        <taxon>Naviculaceae</taxon>
        <taxon>Fistulifera</taxon>
    </lineage>
</organism>
<feature type="region of interest" description="Disordered" evidence="1">
    <location>
        <begin position="63"/>
        <end position="87"/>
    </location>
</feature>
<dbReference type="Proteomes" id="UP000198406">
    <property type="component" value="Unassembled WGS sequence"/>
</dbReference>
<reference evidence="3 4" key="1">
    <citation type="journal article" date="2015" name="Plant Cell">
        <title>Oil accumulation by the oleaginous diatom Fistulifera solaris as revealed by the genome and transcriptome.</title>
        <authorList>
            <person name="Tanaka T."/>
            <person name="Maeda Y."/>
            <person name="Veluchamy A."/>
            <person name="Tanaka M."/>
            <person name="Abida H."/>
            <person name="Marechal E."/>
            <person name="Bowler C."/>
            <person name="Muto M."/>
            <person name="Sunaga Y."/>
            <person name="Tanaka M."/>
            <person name="Yoshino T."/>
            <person name="Taniguchi T."/>
            <person name="Fukuda Y."/>
            <person name="Nemoto M."/>
            <person name="Matsumoto M."/>
            <person name="Wong P.S."/>
            <person name="Aburatani S."/>
            <person name="Fujibuchi W."/>
        </authorList>
    </citation>
    <scope>NUCLEOTIDE SEQUENCE [LARGE SCALE GENOMIC DNA]</scope>
    <source>
        <strain evidence="3 4">JPCC DA0580</strain>
    </source>
</reference>